<gene>
    <name evidence="6" type="ORF">ACMD2_17485</name>
</gene>
<organism evidence="6 7">
    <name type="scientific">Ananas comosus</name>
    <name type="common">Pineapple</name>
    <name type="synonym">Ananas ananas</name>
    <dbReference type="NCBI Taxonomy" id="4615"/>
    <lineage>
        <taxon>Eukaryota</taxon>
        <taxon>Viridiplantae</taxon>
        <taxon>Streptophyta</taxon>
        <taxon>Embryophyta</taxon>
        <taxon>Tracheophyta</taxon>
        <taxon>Spermatophyta</taxon>
        <taxon>Magnoliopsida</taxon>
        <taxon>Liliopsida</taxon>
        <taxon>Poales</taxon>
        <taxon>Bromeliaceae</taxon>
        <taxon>Bromelioideae</taxon>
        <taxon>Ananas</taxon>
    </lineage>
</organism>
<dbReference type="EMBL" id="LSRQ01001270">
    <property type="protein sequence ID" value="OAY78480.1"/>
    <property type="molecule type" value="Genomic_DNA"/>
</dbReference>
<dbReference type="Pfam" id="PF01841">
    <property type="entry name" value="Transglut_core"/>
    <property type="match status" value="2"/>
</dbReference>
<evidence type="ECO:0000256" key="1">
    <source>
        <dbReference type="ARBA" id="ARBA00009390"/>
    </source>
</evidence>
<evidence type="ECO:0000256" key="3">
    <source>
        <dbReference type="ARBA" id="ARBA00022833"/>
    </source>
</evidence>
<feature type="domain" description="Transglutaminase-like" evidence="5">
    <location>
        <begin position="735"/>
        <end position="790"/>
    </location>
</feature>
<evidence type="ECO:0000256" key="4">
    <source>
        <dbReference type="SAM" id="MobiDB-lite"/>
    </source>
</evidence>
<dbReference type="Gene3D" id="3.10.20.90">
    <property type="entry name" value="Phosphatidylinositol 3-kinase Catalytic Subunit, Chain A, domain 1"/>
    <property type="match status" value="1"/>
</dbReference>
<dbReference type="SUPFAM" id="SSF54001">
    <property type="entry name" value="Cysteine proteinases"/>
    <property type="match status" value="2"/>
</dbReference>
<dbReference type="PANTHER" id="PTHR48440:SF1">
    <property type="entry name" value="PAW DOMAIN-CONTAINING PROTEIN"/>
    <property type="match status" value="1"/>
</dbReference>
<accession>A0A199VP42</accession>
<dbReference type="STRING" id="4615.A0A199VP42"/>
<dbReference type="AlphaFoldDB" id="A0A199VP42"/>
<dbReference type="GO" id="GO:0046872">
    <property type="term" value="F:metal ion binding"/>
    <property type="evidence" value="ECO:0007669"/>
    <property type="project" value="UniProtKB-KW"/>
</dbReference>
<comment type="similarity">
    <text evidence="1">Belongs to the transglutaminase-like superfamily. PNGase family.</text>
</comment>
<dbReference type="Proteomes" id="UP000092600">
    <property type="component" value="Unassembled WGS sequence"/>
</dbReference>
<comment type="caution">
    <text evidence="6">The sequence shown here is derived from an EMBL/GenBank/DDBJ whole genome shotgun (WGS) entry which is preliminary data.</text>
</comment>
<feature type="domain" description="Transglutaminase-like" evidence="5">
    <location>
        <begin position="279"/>
        <end position="334"/>
    </location>
</feature>
<keyword evidence="2" id="KW-0479">Metal-binding</keyword>
<reference evidence="6 7" key="1">
    <citation type="journal article" date="2016" name="DNA Res.">
        <title>The draft genome of MD-2 pineapple using hybrid error correction of long reads.</title>
        <authorList>
            <person name="Redwan R.M."/>
            <person name="Saidin A."/>
            <person name="Kumar S.V."/>
        </authorList>
    </citation>
    <scope>NUCLEOTIDE SEQUENCE [LARGE SCALE GENOMIC DNA]</scope>
    <source>
        <strain evidence="7">cv. MD2</strain>
        <tissue evidence="6">Leaf</tissue>
    </source>
</reference>
<evidence type="ECO:0000313" key="6">
    <source>
        <dbReference type="EMBL" id="OAY78480.1"/>
    </source>
</evidence>
<dbReference type="FunFam" id="2.20.25.10:FF:000011">
    <property type="entry name" value="peptide-N(4)-(N-acetyl-beta- glucosaminyl)asparagine amidase"/>
    <property type="match status" value="2"/>
</dbReference>
<sequence>MVARRFVVVHNDAEFPVDYDTDHGLEILKIQIFSLTSVPPDDQQILAEEGALVVDDSSDLEAVSEKLRLVPIEEGGGGGAEEASAPQSDEESALMVEKLRLVPIEEGGGGRRRHEEEASALQSDEELARMLQAEEEALFFQQFSADDNGEEFKRRVEPYVAQVLMYEDPTRQEAARKSVPIDELEEKALVSLAKEGNFHPSKDERDHAFLLQLLFWFKQSFRWVNSPPCDYCGRETSNIGMGSPLPSEIEFGGYRVELYRCISCSRVTRFPRYNDALKLLETRRGRCGEWANCFTLCCRSFGYEARLILDFTDHVWTECFSSSLGRWMHLDPCEGVYDNPLLYEKGWNKKLNYVIAIAKDGVYDVTKRYTRKWHEVLSRRTITTEAAAAAVLSSITKKCRSGFSSEVVSLLELRDRKEAEELEQAIYLQIDSSMPLPGRQSGAVEWRKARHELGSNESDSLSSSSCPVRICVDAHVTNIFNAFTLLLFHFRDNKVSKDRSIKILEALKGLLVNLKTTPFKNRSSFFDPTACQITEEMMPCIKQLLSAISLKEELKNDGKIFVTLSSDPVRTSLALPVALDVVDEIINNLKFHESPIENIGFPKTNRLYSGSVLASGEQLPVGIATSAFDGTQLYKWEEPNGAKGCWLIYRVLDKQMYELDSYDLKSANDVPERDPMEWWVNSPPCDYCGRETSNIGMGSPLPSEIEFGGYRVELYRCISCSRVTRFPRYNDALKLLETRRGRCGEWANCFTLYCRSFGYEARLILDFTDHVWTECFSSPLGRWMHLDPCEGVYDNPLLYEKGWNKKLNYVIAIAKDGVYDVTKRYTRKWHEVLSRRTITTEAAAAAVLSSITKKCRSGFSSEVVSLLELRDRKEAEELEQAIYLQIDSSMPLPGRQSGAVEWRKARHELGSNESDSLSSSSCPVRICVDAHVTNIYNAFTLLLFHFRDNKVSKDRSIKILEALKGLLVNLKTTPFKNRSSFFDPTACQITEEMMPCIKQLLSAISLKEELKNDGKIFVTLSSDPVRTSLALPVALDVVDEIINNLKFHESPIENIGFPKTNRLYSGSVLASGEQLPVGIATSAFDGTQLYKWEEPNGAKGCWLIYRVLDKQMYELDSYDLKSANDVPERDPMEWILEGSSDGGSSWEVLDRQSSQIFEKRFLRKTFKVQRRSACNAFRFRFLRVRDPNSNSRFQIGGIDLYAKSS</sequence>
<evidence type="ECO:0000259" key="5">
    <source>
        <dbReference type="SMART" id="SM00460"/>
    </source>
</evidence>
<dbReference type="InterPro" id="IPR038765">
    <property type="entry name" value="Papain-like_cys_pep_sf"/>
</dbReference>
<dbReference type="Gene3D" id="2.20.25.10">
    <property type="match status" value="1"/>
</dbReference>
<name>A0A199VP42_ANACO</name>
<feature type="region of interest" description="Disordered" evidence="4">
    <location>
        <begin position="72"/>
        <end position="91"/>
    </location>
</feature>
<dbReference type="FunFam" id="2.60.120.260:FF:000110">
    <property type="entry name" value="Peptide-N(4)-(N-acetyl-beta-glucosaminyl)asparagine amidase"/>
    <property type="match status" value="1"/>
</dbReference>
<evidence type="ECO:0000313" key="7">
    <source>
        <dbReference type="Proteomes" id="UP000092600"/>
    </source>
</evidence>
<keyword evidence="3" id="KW-0862">Zinc</keyword>
<dbReference type="PANTHER" id="PTHR48440">
    <property type="match status" value="1"/>
</dbReference>
<proteinExistence type="inferred from homology"/>
<dbReference type="InterPro" id="IPR002931">
    <property type="entry name" value="Transglutaminase-like"/>
</dbReference>
<protein>
    <submittedName>
        <fullName evidence="6">Peptide-N(4)-(N-acetyl-beta-glucosaminyl)asparagine amidase</fullName>
    </submittedName>
</protein>
<dbReference type="SMART" id="SM00460">
    <property type="entry name" value="TGc"/>
    <property type="match status" value="2"/>
</dbReference>
<evidence type="ECO:0000256" key="2">
    <source>
        <dbReference type="ARBA" id="ARBA00022723"/>
    </source>
</evidence>
<dbReference type="Gene3D" id="3.10.620.30">
    <property type="match status" value="2"/>
</dbReference>